<dbReference type="SUPFAM" id="SSF48452">
    <property type="entry name" value="TPR-like"/>
    <property type="match status" value="1"/>
</dbReference>
<dbReference type="GeneID" id="77813092"/>
<dbReference type="PANTHER" id="PTHR31975">
    <property type="entry name" value="BUD SITE SELECTION PROTEIN 7-RELATED"/>
    <property type="match status" value="1"/>
</dbReference>
<sequence>MSDHLKDVPEFFEVELGESLISRTEFLTSFRELGPPDLCHLIKTTSKPGSKPPTTTNGVERDLGSYHYVSGADASSSASLAAYLVDVRVEVKIPGGVDAYLIDLRGEKHEPTPVIWTETYVSAILRAILYADDPNYRLAGFRKIDPITTPEGEQRFLRAVQEIFFKGWQLGSDPEIQVATVISNHLTTGIMKYFGDGFRWGPAVNLFEKLAVKEVEVAALLAQAYLGMNEEVKAVQVLHRALEDMPQSYALLHVQCDFLRSKGGQYTEWALKLARQAVNCAPSEFITWAKLTEVYIELGIAHPEFLSDVYLQRSRFASDANALTQSLTHQNIYRRVPNP</sequence>
<dbReference type="Gene3D" id="1.25.40.10">
    <property type="entry name" value="Tetratricopeptide repeat domain"/>
    <property type="match status" value="2"/>
</dbReference>
<dbReference type="EMBL" id="CP110428">
    <property type="protein sequence ID" value="WAQ87830.1"/>
    <property type="molecule type" value="Genomic_DNA"/>
</dbReference>
<proteinExistence type="predicted"/>
<gene>
    <name evidence="1" type="ORF">PtA15_8A737</name>
</gene>
<reference evidence="1" key="1">
    <citation type="submission" date="2022-10" db="EMBL/GenBank/DDBJ databases">
        <title>Puccinia triticina Genome sequencing and assembly.</title>
        <authorList>
            <person name="Li C."/>
        </authorList>
    </citation>
    <scope>NUCLEOTIDE SEQUENCE</scope>
    <source>
        <strain evidence="1">Pt15</strain>
    </source>
</reference>
<dbReference type="InterPro" id="IPR011990">
    <property type="entry name" value="TPR-like_helical_dom_sf"/>
</dbReference>
<evidence type="ECO:0000313" key="2">
    <source>
        <dbReference type="Proteomes" id="UP001164743"/>
    </source>
</evidence>
<keyword evidence="2" id="KW-1185">Reference proteome</keyword>
<dbReference type="RefSeq" id="XP_053023385.1">
    <property type="nucleotide sequence ID" value="XM_053172197.1"/>
</dbReference>
<evidence type="ECO:0000313" key="1">
    <source>
        <dbReference type="EMBL" id="WAQ87830.1"/>
    </source>
</evidence>
<accession>A0ABY7CVL5</accession>
<dbReference type="Proteomes" id="UP001164743">
    <property type="component" value="Chromosome 8A"/>
</dbReference>
<dbReference type="Pfam" id="PF09295">
    <property type="entry name" value="ChAPs"/>
    <property type="match status" value="2"/>
</dbReference>
<organism evidence="1 2">
    <name type="scientific">Puccinia triticina</name>
    <dbReference type="NCBI Taxonomy" id="208348"/>
    <lineage>
        <taxon>Eukaryota</taxon>
        <taxon>Fungi</taxon>
        <taxon>Dikarya</taxon>
        <taxon>Basidiomycota</taxon>
        <taxon>Pucciniomycotina</taxon>
        <taxon>Pucciniomycetes</taxon>
        <taxon>Pucciniales</taxon>
        <taxon>Pucciniaceae</taxon>
        <taxon>Puccinia</taxon>
    </lineage>
</organism>
<protein>
    <submittedName>
        <fullName evidence="1">Uncharacterized protein</fullName>
    </submittedName>
</protein>
<name>A0ABY7CVL5_9BASI</name>
<dbReference type="PANTHER" id="PTHR31975:SF1">
    <property type="entry name" value="BUD SITE SELECTION PROTEIN 7-RELATED"/>
    <property type="match status" value="1"/>
</dbReference>
<dbReference type="InterPro" id="IPR015374">
    <property type="entry name" value="ChAPs"/>
</dbReference>